<keyword evidence="3" id="KW-0472">Membrane</keyword>
<proteinExistence type="predicted"/>
<feature type="region of interest" description="Disordered" evidence="2">
    <location>
        <begin position="753"/>
        <end position="790"/>
    </location>
</feature>
<dbReference type="GO" id="GO:0005886">
    <property type="term" value="C:plasma membrane"/>
    <property type="evidence" value="ECO:0007669"/>
    <property type="project" value="TreeGrafter"/>
</dbReference>
<name>A0A1T2DLH8_SOVGS</name>
<keyword evidence="1" id="KW-0175">Coiled coil</keyword>
<feature type="transmembrane region" description="Helical" evidence="3">
    <location>
        <begin position="7"/>
        <end position="28"/>
    </location>
</feature>
<feature type="domain" description="AsmA" evidence="4">
    <location>
        <begin position="4"/>
        <end position="648"/>
    </location>
</feature>
<dbReference type="GO" id="GO:0090313">
    <property type="term" value="P:regulation of protein targeting to membrane"/>
    <property type="evidence" value="ECO:0007669"/>
    <property type="project" value="TreeGrafter"/>
</dbReference>
<evidence type="ECO:0000313" key="5">
    <source>
        <dbReference type="EMBL" id="OOY35081.1"/>
    </source>
</evidence>
<evidence type="ECO:0000259" key="4">
    <source>
        <dbReference type="Pfam" id="PF05170"/>
    </source>
</evidence>
<keyword evidence="3" id="KW-0812">Transmembrane</keyword>
<dbReference type="EMBL" id="MPNX01000008">
    <property type="protein sequence ID" value="OOY35081.1"/>
    <property type="molecule type" value="Genomic_DNA"/>
</dbReference>
<dbReference type="Proteomes" id="UP000190962">
    <property type="component" value="Unassembled WGS sequence"/>
</dbReference>
<dbReference type="PANTHER" id="PTHR30441">
    <property type="entry name" value="DUF748 DOMAIN-CONTAINING PROTEIN"/>
    <property type="match status" value="1"/>
</dbReference>
<dbReference type="Pfam" id="PF05170">
    <property type="entry name" value="AsmA"/>
    <property type="match status" value="1"/>
</dbReference>
<feature type="coiled-coil region" evidence="1">
    <location>
        <begin position="713"/>
        <end position="740"/>
    </location>
</feature>
<feature type="compositionally biased region" description="Basic and acidic residues" evidence="2">
    <location>
        <begin position="768"/>
        <end position="784"/>
    </location>
</feature>
<reference evidence="5 6" key="1">
    <citation type="submission" date="2016-11" db="EMBL/GenBank/DDBJ databases">
        <title>Mixed transmission modes and dynamic genome evolution in an obligate animal-bacterial symbiosis.</title>
        <authorList>
            <person name="Russell S.L."/>
            <person name="Corbett-Detig R.B."/>
            <person name="Cavanaugh C.M."/>
        </authorList>
    </citation>
    <scope>NUCLEOTIDE SEQUENCE [LARGE SCALE GENOMIC DNA]</scope>
    <source>
        <strain evidence="5">MA-KB16</strain>
    </source>
</reference>
<dbReference type="InterPro" id="IPR007844">
    <property type="entry name" value="AsmA"/>
</dbReference>
<dbReference type="InterPro" id="IPR052894">
    <property type="entry name" value="AsmA-related"/>
</dbReference>
<dbReference type="PANTHER" id="PTHR30441:SF4">
    <property type="entry name" value="PROTEIN ASMA"/>
    <property type="match status" value="1"/>
</dbReference>
<comment type="caution">
    <text evidence="5">The sequence shown here is derived from an EMBL/GenBank/DDBJ whole genome shotgun (WGS) entry which is preliminary data.</text>
</comment>
<sequence length="790" mass="84476">MKIKTLFKLVIGLVIIVVIAAGAFITLFDPNDYKQQIIEQVQEETGRNVSIDGQLGWDLYPRIAISAEGVTLGNPEGFSSPNMLQVKHAAFSAALIPLLRQEIIVESVSLDGANIALERLANGKDNWSDLQKGGEDKPHEGGGDRGDSEVMVKRIEITNTSFSFNDAQANEKHSLQINKITTGMLGARRAVPVELDLVMDSSRLGQYELEGKGTLTVDEKFSYINAPDLELTLTPVKHPEQQVTVSGNIGLDQERKQFVMRDFEITSADGRVSGELQAADYSSKPQVEGNLDIDSLSIASLAKAFGADASGLPEKVSGKMVIKTAGDTVNINPLSLKAAGGSIEGNLAVKTPVDKATYSGSFKIAQLNPGKLMGELGMEAPQVSSDKALSSLAGNFSFNGDTDHVQLKPFNIKLDSSSINGDVRITRFDNPHFAFNLAVDKINVDHYLPPTDADDKKESAAVKEAKAAKTIGGLRLDGSVKIGSLHASGLSMSNFKANIISAGGETRLSPLSAGLYGGSYNGNIVLRGKGKRLTWSANERLKGVNIGPLLKDLVGQERIDGKADVTLKINGSGVDKKQMMSSLGGNTTFTVRNGSVKGIINLAAALREAKAKLNNRPVEKAKEARQTDFAELSGTAKIKSGVVTNNDLVMKSPFLRVTGKGTVNLSASSVNYLLTTKVTSTIKGQGGAEFSDLEGLTIPIRVKGHFDNLSYSLDLEELLKERAKQELDKEKDKLKGKLLEKLGLPVAEEAPVAAPADAAATDQAPAAEEPKKKKSVEDKLKDSLLKGLKF</sequence>
<accession>A0A1T2DLH8</accession>
<gene>
    <name evidence="5" type="ORF">BOV88_07120</name>
</gene>
<evidence type="ECO:0000256" key="1">
    <source>
        <dbReference type="SAM" id="Coils"/>
    </source>
</evidence>
<feature type="compositionally biased region" description="Basic and acidic residues" evidence="2">
    <location>
        <begin position="132"/>
        <end position="147"/>
    </location>
</feature>
<evidence type="ECO:0000256" key="3">
    <source>
        <dbReference type="SAM" id="Phobius"/>
    </source>
</evidence>
<dbReference type="RefSeq" id="WP_078453037.1">
    <property type="nucleotide sequence ID" value="NZ_MPNX01000008.1"/>
</dbReference>
<feature type="compositionally biased region" description="Low complexity" evidence="2">
    <location>
        <begin position="753"/>
        <end position="767"/>
    </location>
</feature>
<dbReference type="AlphaFoldDB" id="A0A1T2DLH8"/>
<protein>
    <recommendedName>
        <fullName evidence="4">AsmA domain-containing protein</fullName>
    </recommendedName>
</protein>
<organism evidence="5 6">
    <name type="scientific">Solemya velum gill symbiont</name>
    <dbReference type="NCBI Taxonomy" id="2340"/>
    <lineage>
        <taxon>Bacteria</taxon>
        <taxon>Pseudomonadati</taxon>
        <taxon>Pseudomonadota</taxon>
        <taxon>Gammaproteobacteria</taxon>
        <taxon>sulfur-oxidizing symbionts</taxon>
    </lineage>
</organism>
<evidence type="ECO:0000256" key="2">
    <source>
        <dbReference type="SAM" id="MobiDB-lite"/>
    </source>
</evidence>
<evidence type="ECO:0000313" key="6">
    <source>
        <dbReference type="Proteomes" id="UP000190962"/>
    </source>
</evidence>
<keyword evidence="3" id="KW-1133">Transmembrane helix</keyword>
<feature type="region of interest" description="Disordered" evidence="2">
    <location>
        <begin position="126"/>
        <end position="147"/>
    </location>
</feature>